<sequence>MRPLINLPHSIIALLFIIPRLAAADPDDDPRCSPYTWENSEPGDPSPTAWPARPEQTRTFKIGRPEKAGDINCRFGEDTYETVNSGTCAELANMYHITLEKFMMLNPILDADCGNIQPYTEYCVAGFIEPLRAYDGLCGPPHNGATCIGVDHGQCCNSETWTCGETSEDCARGTCYEGVCWGHKVFATDGKCGPKHGNRQCAGKWGECCSFKGECGSDKEHCGVGTCLFGACEEPLRPKIRRPECTIWPGVLTEDGINVMEDRLACMADCHSAWEERSKKDRANTLGDRAVCILRCPDVDPDNHLGRPF</sequence>
<dbReference type="Gene3D" id="3.30.60.10">
    <property type="entry name" value="Endochitinase-like"/>
    <property type="match status" value="1"/>
</dbReference>
<evidence type="ECO:0000256" key="1">
    <source>
        <dbReference type="ARBA" id="ARBA00022669"/>
    </source>
</evidence>
<dbReference type="Proteomes" id="UP001187682">
    <property type="component" value="Unassembled WGS sequence"/>
</dbReference>
<evidence type="ECO:0000259" key="5">
    <source>
        <dbReference type="PROSITE" id="PS50941"/>
    </source>
</evidence>
<feature type="region of interest" description="Disordered" evidence="3">
    <location>
        <begin position="29"/>
        <end position="52"/>
    </location>
</feature>
<dbReference type="PROSITE" id="PS51782">
    <property type="entry name" value="LYSM"/>
    <property type="match status" value="1"/>
</dbReference>
<reference evidence="7" key="1">
    <citation type="submission" date="2018-03" db="EMBL/GenBank/DDBJ databases">
        <authorList>
            <person name="Guldener U."/>
        </authorList>
    </citation>
    <scope>NUCLEOTIDE SEQUENCE</scope>
</reference>
<comment type="caution">
    <text evidence="2">Lacks conserved residue(s) required for the propagation of feature annotation.</text>
</comment>
<dbReference type="InterPro" id="IPR001002">
    <property type="entry name" value="Chitin-bd_1"/>
</dbReference>
<dbReference type="EMBL" id="ONZQ02000004">
    <property type="protein sequence ID" value="SPO01210.1"/>
    <property type="molecule type" value="Genomic_DNA"/>
</dbReference>
<feature type="chain" id="PRO_5042037796" description="LysM domain-containing protein" evidence="4">
    <location>
        <begin position="25"/>
        <end position="309"/>
    </location>
</feature>
<dbReference type="PROSITE" id="PS50941">
    <property type="entry name" value="CHIT_BIND_I_2"/>
    <property type="match status" value="1"/>
</dbReference>
<feature type="disulfide bond" evidence="2">
    <location>
        <begin position="208"/>
        <end position="222"/>
    </location>
</feature>
<dbReference type="InterPro" id="IPR036861">
    <property type="entry name" value="Endochitinase-like_sf"/>
</dbReference>
<keyword evidence="2" id="KW-1015">Disulfide bond</keyword>
<gene>
    <name evidence="7" type="ORF">DNG_03957</name>
</gene>
<proteinExistence type="predicted"/>
<feature type="signal peptide" evidence="4">
    <location>
        <begin position="1"/>
        <end position="24"/>
    </location>
</feature>
<comment type="caution">
    <text evidence="7">The sequence shown here is derived from an EMBL/GenBank/DDBJ whole genome shotgun (WGS) entry which is preliminary data.</text>
</comment>
<dbReference type="GO" id="GO:0008061">
    <property type="term" value="F:chitin binding"/>
    <property type="evidence" value="ECO:0007669"/>
    <property type="project" value="UniProtKB-UniRule"/>
</dbReference>
<dbReference type="InterPro" id="IPR018392">
    <property type="entry name" value="LysM"/>
</dbReference>
<organism evidence="7 8">
    <name type="scientific">Cephalotrichum gorgonifer</name>
    <dbReference type="NCBI Taxonomy" id="2041049"/>
    <lineage>
        <taxon>Eukaryota</taxon>
        <taxon>Fungi</taxon>
        <taxon>Dikarya</taxon>
        <taxon>Ascomycota</taxon>
        <taxon>Pezizomycotina</taxon>
        <taxon>Sordariomycetes</taxon>
        <taxon>Hypocreomycetidae</taxon>
        <taxon>Microascales</taxon>
        <taxon>Microascaceae</taxon>
        <taxon>Cephalotrichum</taxon>
    </lineage>
</organism>
<keyword evidence="8" id="KW-1185">Reference proteome</keyword>
<dbReference type="Gene3D" id="3.10.350.10">
    <property type="entry name" value="LysM domain"/>
    <property type="match status" value="1"/>
</dbReference>
<evidence type="ECO:0000259" key="6">
    <source>
        <dbReference type="PROSITE" id="PS51782"/>
    </source>
</evidence>
<evidence type="ECO:0000256" key="2">
    <source>
        <dbReference type="PROSITE-ProRule" id="PRU00261"/>
    </source>
</evidence>
<dbReference type="AlphaFoldDB" id="A0AAE8MXV8"/>
<name>A0AAE8MXV8_9PEZI</name>
<protein>
    <recommendedName>
        <fullName evidence="9">LysM domain-containing protein</fullName>
    </recommendedName>
</protein>
<accession>A0AAE8MXV8</accession>
<evidence type="ECO:0000256" key="3">
    <source>
        <dbReference type="SAM" id="MobiDB-lite"/>
    </source>
</evidence>
<dbReference type="SUPFAM" id="SSF57016">
    <property type="entry name" value="Plant lectins/antimicrobial peptides"/>
    <property type="match status" value="1"/>
</dbReference>
<evidence type="ECO:0008006" key="9">
    <source>
        <dbReference type="Google" id="ProtNLM"/>
    </source>
</evidence>
<evidence type="ECO:0000313" key="7">
    <source>
        <dbReference type="EMBL" id="SPO01210.1"/>
    </source>
</evidence>
<keyword evidence="1 2" id="KW-0147">Chitin-binding</keyword>
<feature type="domain" description="Chitin-binding type-1" evidence="5">
    <location>
        <begin position="189"/>
        <end position="234"/>
    </location>
</feature>
<keyword evidence="4" id="KW-0732">Signal</keyword>
<evidence type="ECO:0000256" key="4">
    <source>
        <dbReference type="SAM" id="SignalP"/>
    </source>
</evidence>
<feature type="domain" description="LysM" evidence="6">
    <location>
        <begin position="78"/>
        <end position="124"/>
    </location>
</feature>
<evidence type="ECO:0000313" key="8">
    <source>
        <dbReference type="Proteomes" id="UP001187682"/>
    </source>
</evidence>
<dbReference type="InterPro" id="IPR036779">
    <property type="entry name" value="LysM_dom_sf"/>
</dbReference>